<dbReference type="EMBL" id="CP001615">
    <property type="protein sequence ID" value="ACQ69984.1"/>
    <property type="molecule type" value="Genomic_DNA"/>
</dbReference>
<dbReference type="OrthoDB" id="2481354at2"/>
<sequence>MKKVVALFLCFFLLVGFTIVPGSGVEASSSSVQHVFSPKSYTHYGGTTYAVKKFTYPKTVKVRLSNGRYAYRSVKWSKVSFQKDDLNRTQRLVGTVHGTSKKAVWSVRIKNYPVRITTPVIRSVGKKQIPSMPKLLTAHFANGQRSTYKLTWGPRSTNTIGTKYVSYRASGLNVAFSGKVKLNVRDVMLTQPVFTILTNNEQIQAVGKIHYPEKGIRHYLIAENRETKKQYKKNIYPNRDGSYKVASLPLKPASYNVYVQSGVKRTSPVVVTLKDGQVPDDTEADIRKLLKGLLLNIDVTNPLLQDIVFPQIDGVTFSIGSNNDALSSSGKVTRGTKDELVTFTIQAKRGEITESITYTNILIPKRSQTDEEELDLWLNSIQIDNPLTKNIDLPTYPGVVFSIDSSNPAVVSSSGVVTRGDQDVYVNLTVRATKGSVTRTKSFPNILVPKKDASAESLIDDYLNRLVISSPVTTNITLPPLSGATVTLTSSNQAVVSNSGVVTRGTTDQSVSLVVTVTKDGVTKTKIFLGLLVPKKEGGAEGAVDDYLAGLSITSPLTANIVLPPFTGGTATLSSSNQAVVSNSGVVTRGTMDQTVSITVNATKDGVTKSRTFLNLLVPKKEGGAEGEVDDYLAALSITSPLTANIVLPPFTGGTATLSSSNQAVVSNSGVVTRGTTDQTVSITVNATKDGVTKSRTFSNLLVPKDDALLTAELDAALNAINLGNLINLSTNISLPSASNGINVSWSSNQPGVISNTGVIQQDPTESKLFILTASVTKSGLTRTKTFNGSVAANVQLVLGDDVTKIKSIFGTLYPVFDLSLPTSLNGSPLTWTSSNPALMTSAGDVRETDIVSPFTLSVENASTNQIINMSTQDVDTGLLGGLLDTLGTIVNPVVNALGGNSQNATLPSQYGGLLGIGAKSITNWESSHPDLVTIQGYNVTIKRDQQDHLVVLQAKYQGINQPIPIIVKLSKQ</sequence>
<dbReference type="InterPro" id="IPR046780">
    <property type="entry name" value="aBig_2"/>
</dbReference>
<feature type="domain" description="Atrophied bacterial Ig" evidence="1">
    <location>
        <begin position="725"/>
        <end position="792"/>
    </location>
</feature>
<dbReference type="AlphaFoldDB" id="C4L6F3"/>
<organism evidence="2 3">
    <name type="scientific">Exiguobacterium sp. (strain ATCC BAA-1283 / AT1b)</name>
    <dbReference type="NCBI Taxonomy" id="360911"/>
    <lineage>
        <taxon>Bacteria</taxon>
        <taxon>Bacillati</taxon>
        <taxon>Bacillota</taxon>
        <taxon>Bacilli</taxon>
        <taxon>Bacillales</taxon>
        <taxon>Bacillales Family XII. Incertae Sedis</taxon>
        <taxon>Exiguobacterium</taxon>
    </lineage>
</organism>
<dbReference type="KEGG" id="eat:EAT1b_1056"/>
<protein>
    <recommendedName>
        <fullName evidence="1">Atrophied bacterial Ig domain-containing protein</fullName>
    </recommendedName>
</protein>
<dbReference type="eggNOG" id="COG5492">
    <property type="taxonomic scope" value="Bacteria"/>
</dbReference>
<evidence type="ECO:0000313" key="2">
    <source>
        <dbReference type="EMBL" id="ACQ69984.1"/>
    </source>
</evidence>
<feature type="domain" description="Atrophied bacterial Ig" evidence="1">
    <location>
        <begin position="470"/>
        <end position="528"/>
    </location>
</feature>
<dbReference type="STRING" id="360911.EAT1b_1056"/>
<evidence type="ECO:0000313" key="3">
    <source>
        <dbReference type="Proteomes" id="UP000000716"/>
    </source>
</evidence>
<gene>
    <name evidence="2" type="ordered locus">EAT1b_1056</name>
</gene>
<proteinExistence type="predicted"/>
<accession>C4L6F3</accession>
<dbReference type="Proteomes" id="UP000000716">
    <property type="component" value="Chromosome"/>
</dbReference>
<evidence type="ECO:0000259" key="1">
    <source>
        <dbReference type="Pfam" id="PF20578"/>
    </source>
</evidence>
<name>C4L6F3_EXISA</name>
<dbReference type="RefSeq" id="WP_012727103.1">
    <property type="nucleotide sequence ID" value="NC_012673.1"/>
</dbReference>
<keyword evidence="3" id="KW-1185">Reference proteome</keyword>
<dbReference type="Pfam" id="PF20578">
    <property type="entry name" value="aBig_2"/>
    <property type="match status" value="3"/>
</dbReference>
<reference evidence="2 3" key="1">
    <citation type="journal article" date="2011" name="J. Bacteriol.">
        <title>Complete genome sequence of the Thermophilic Bacterium Exiguobacterium sp. AT1b.</title>
        <authorList>
            <person name="Vishnivetskaya T.A."/>
            <person name="Lucas S."/>
            <person name="Copeland A."/>
            <person name="Lapidus A."/>
            <person name="Glavina Del Rio T."/>
            <person name="Dalin E."/>
            <person name="Tice H."/>
            <person name="Bruce D.C."/>
            <person name="Goodwin L.A."/>
            <person name="Pitluck S."/>
            <person name="Saunders E."/>
            <person name="Brettin T."/>
            <person name="Detter C."/>
            <person name="Han C."/>
            <person name="Larimer F."/>
            <person name="Land M.L."/>
            <person name="Hauser L.J."/>
            <person name="Kyrpides N.C."/>
            <person name="Ovchinnikova G."/>
            <person name="Kathariou S."/>
            <person name="Ramaley R.F."/>
            <person name="Rodrigues D.F."/>
            <person name="Hendrix C."/>
            <person name="Richardson P."/>
            <person name="Tiedje J.M."/>
        </authorList>
    </citation>
    <scope>NUCLEOTIDE SEQUENCE [LARGE SCALE GENOMIC DNA]</scope>
    <source>
        <strain evidence="3">ATCC BAA-1283 / AT1b</strain>
    </source>
</reference>
<dbReference type="HOGENOM" id="CLU_006230_0_0_9"/>
<feature type="domain" description="Atrophied bacterial Ig" evidence="1">
    <location>
        <begin position="369"/>
        <end position="444"/>
    </location>
</feature>